<protein>
    <submittedName>
        <fullName evidence="2">42072_t:CDS:1</fullName>
    </submittedName>
</protein>
<proteinExistence type="predicted"/>
<evidence type="ECO:0000313" key="3">
    <source>
        <dbReference type="Proteomes" id="UP000789901"/>
    </source>
</evidence>
<comment type="caution">
    <text evidence="2">The sequence shown here is derived from an EMBL/GenBank/DDBJ whole genome shotgun (WGS) entry which is preliminary data.</text>
</comment>
<keyword evidence="3" id="KW-1185">Reference proteome</keyword>
<accession>A0ABN7V0G1</accession>
<gene>
    <name evidence="2" type="ORF">GMARGA_LOCUS12107</name>
</gene>
<sequence length="55" mass="6488">METIRRGNSKKKKSRPASTLRNSDQQKHTRGLMKNASNKRNNKYRCKEEIKTSRP</sequence>
<name>A0ABN7V0G1_GIGMA</name>
<evidence type="ECO:0000313" key="2">
    <source>
        <dbReference type="EMBL" id="CAG8700709.1"/>
    </source>
</evidence>
<evidence type="ECO:0000256" key="1">
    <source>
        <dbReference type="SAM" id="MobiDB-lite"/>
    </source>
</evidence>
<dbReference type="Proteomes" id="UP000789901">
    <property type="component" value="Unassembled WGS sequence"/>
</dbReference>
<dbReference type="EMBL" id="CAJVQB010007293">
    <property type="protein sequence ID" value="CAG8700709.1"/>
    <property type="molecule type" value="Genomic_DNA"/>
</dbReference>
<feature type="region of interest" description="Disordered" evidence="1">
    <location>
        <begin position="1"/>
        <end position="55"/>
    </location>
</feature>
<organism evidence="2 3">
    <name type="scientific">Gigaspora margarita</name>
    <dbReference type="NCBI Taxonomy" id="4874"/>
    <lineage>
        <taxon>Eukaryota</taxon>
        <taxon>Fungi</taxon>
        <taxon>Fungi incertae sedis</taxon>
        <taxon>Mucoromycota</taxon>
        <taxon>Glomeromycotina</taxon>
        <taxon>Glomeromycetes</taxon>
        <taxon>Diversisporales</taxon>
        <taxon>Gigasporaceae</taxon>
        <taxon>Gigaspora</taxon>
    </lineage>
</organism>
<feature type="compositionally biased region" description="Basic and acidic residues" evidence="1">
    <location>
        <begin position="45"/>
        <end position="55"/>
    </location>
</feature>
<reference evidence="2 3" key="1">
    <citation type="submission" date="2021-06" db="EMBL/GenBank/DDBJ databases">
        <authorList>
            <person name="Kallberg Y."/>
            <person name="Tangrot J."/>
            <person name="Rosling A."/>
        </authorList>
    </citation>
    <scope>NUCLEOTIDE SEQUENCE [LARGE SCALE GENOMIC DNA]</scope>
    <source>
        <strain evidence="2 3">120-4 pot B 10/14</strain>
    </source>
</reference>